<keyword evidence="7" id="KW-0808">Transferase</keyword>
<feature type="domain" description="N-acetyltransferase" evidence="13">
    <location>
        <begin position="126"/>
        <end position="287"/>
    </location>
</feature>
<feature type="compositionally biased region" description="Basic residues" evidence="12">
    <location>
        <begin position="10"/>
        <end position="25"/>
    </location>
</feature>
<dbReference type="GO" id="GO:0005634">
    <property type="term" value="C:nucleus"/>
    <property type="evidence" value="ECO:0007669"/>
    <property type="project" value="UniProtKB-SubCell"/>
</dbReference>
<evidence type="ECO:0000256" key="7">
    <source>
        <dbReference type="ARBA" id="ARBA00022679"/>
    </source>
</evidence>
<dbReference type="GO" id="GO:0005737">
    <property type="term" value="C:cytoplasm"/>
    <property type="evidence" value="ECO:0007669"/>
    <property type="project" value="UniProtKB-SubCell"/>
</dbReference>
<evidence type="ECO:0000313" key="15">
    <source>
        <dbReference type="Proteomes" id="UP001147752"/>
    </source>
</evidence>
<dbReference type="GO" id="GO:0010485">
    <property type="term" value="F:histone H4 acetyltransferase activity"/>
    <property type="evidence" value="ECO:0007669"/>
    <property type="project" value="InterPro"/>
</dbReference>
<evidence type="ECO:0000256" key="5">
    <source>
        <dbReference type="ARBA" id="ARBA00015043"/>
    </source>
</evidence>
<dbReference type="InterPro" id="IPR016181">
    <property type="entry name" value="Acyl_CoA_acyltransferase"/>
</dbReference>
<feature type="region of interest" description="Disordered" evidence="12">
    <location>
        <begin position="46"/>
        <end position="79"/>
    </location>
</feature>
<dbReference type="Proteomes" id="UP001147752">
    <property type="component" value="Unassembled WGS sequence"/>
</dbReference>
<proteinExistence type="inferred from homology"/>
<evidence type="ECO:0000256" key="2">
    <source>
        <dbReference type="ARBA" id="ARBA00004496"/>
    </source>
</evidence>
<name>A0A9W9SAH5_9EURO</name>
<dbReference type="RefSeq" id="XP_056579935.1">
    <property type="nucleotide sequence ID" value="XM_056723685.1"/>
</dbReference>
<dbReference type="GO" id="GO:1990189">
    <property type="term" value="F:protein N-terminal-serine acetyltransferase activity"/>
    <property type="evidence" value="ECO:0007669"/>
    <property type="project" value="UniProtKB-EC"/>
</dbReference>
<dbReference type="GeneID" id="81462868"/>
<evidence type="ECO:0000256" key="9">
    <source>
        <dbReference type="ARBA" id="ARBA00023315"/>
    </source>
</evidence>
<dbReference type="CDD" id="cd04301">
    <property type="entry name" value="NAT_SF"/>
    <property type="match status" value="1"/>
</dbReference>
<protein>
    <recommendedName>
        <fullName evidence="5">N-alpha-acetyltransferase 40</fullName>
        <ecNumber evidence="4">2.3.1.257</ecNumber>
    </recommendedName>
</protein>
<dbReference type="PANTHER" id="PTHR20531:SF1">
    <property type="entry name" value="N-ALPHA-ACETYLTRANSFERASE 40"/>
    <property type="match status" value="1"/>
</dbReference>
<evidence type="ECO:0000256" key="3">
    <source>
        <dbReference type="ARBA" id="ARBA00008870"/>
    </source>
</evidence>
<dbReference type="GO" id="GO:0043998">
    <property type="term" value="F:histone H2A acetyltransferase activity"/>
    <property type="evidence" value="ECO:0007669"/>
    <property type="project" value="InterPro"/>
</dbReference>
<keyword evidence="6" id="KW-0963">Cytoplasm</keyword>
<dbReference type="InterPro" id="IPR039949">
    <property type="entry name" value="NAA40"/>
</dbReference>
<feature type="compositionally biased region" description="Polar residues" evidence="12">
    <location>
        <begin position="158"/>
        <end position="178"/>
    </location>
</feature>
<keyword evidence="8" id="KW-0539">Nucleus</keyword>
<dbReference type="OrthoDB" id="424551at2759"/>
<dbReference type="Pfam" id="PF00583">
    <property type="entry name" value="Acetyltransf_1"/>
    <property type="match status" value="1"/>
</dbReference>
<dbReference type="PANTHER" id="PTHR20531">
    <property type="entry name" value="N-ALPHA-ACETYLTRANSFERASE 40"/>
    <property type="match status" value="1"/>
</dbReference>
<dbReference type="AlphaFoldDB" id="A0A9W9SAH5"/>
<evidence type="ECO:0000256" key="1">
    <source>
        <dbReference type="ARBA" id="ARBA00004123"/>
    </source>
</evidence>
<comment type="subcellular location">
    <subcellularLocation>
        <location evidence="2">Cytoplasm</location>
    </subcellularLocation>
    <subcellularLocation>
        <location evidence="1">Nucleus</location>
    </subcellularLocation>
</comment>
<reference evidence="14" key="1">
    <citation type="submission" date="2022-12" db="EMBL/GenBank/DDBJ databases">
        <authorList>
            <person name="Petersen C."/>
        </authorList>
    </citation>
    <scope>NUCLEOTIDE SEQUENCE</scope>
    <source>
        <strain evidence="14">IBT 3081</strain>
    </source>
</reference>
<feature type="region of interest" description="Disordered" evidence="12">
    <location>
        <begin position="139"/>
        <end position="180"/>
    </location>
</feature>
<gene>
    <name evidence="14" type="ORF">N7517_005955</name>
</gene>
<evidence type="ECO:0000256" key="4">
    <source>
        <dbReference type="ARBA" id="ARBA00012950"/>
    </source>
</evidence>
<comment type="catalytic activity">
    <reaction evidence="10">
        <text>N-terminal L-seryl-[histone H2A] + acetyl-CoA = N-terminal N(alpha)-acetyl-L-seryl-[histone H2A] + CoA + H(+)</text>
        <dbReference type="Rhea" id="RHEA:50600"/>
        <dbReference type="Rhea" id="RHEA-COMP:12742"/>
        <dbReference type="Rhea" id="RHEA-COMP:12744"/>
        <dbReference type="ChEBI" id="CHEBI:15378"/>
        <dbReference type="ChEBI" id="CHEBI:57287"/>
        <dbReference type="ChEBI" id="CHEBI:57288"/>
        <dbReference type="ChEBI" id="CHEBI:64738"/>
        <dbReference type="ChEBI" id="CHEBI:83690"/>
        <dbReference type="EC" id="2.3.1.257"/>
    </reaction>
</comment>
<keyword evidence="9" id="KW-0012">Acyltransferase</keyword>
<reference evidence="14" key="2">
    <citation type="journal article" date="2023" name="IMA Fungus">
        <title>Comparative genomic study of the Penicillium genus elucidates a diverse pangenome and 15 lateral gene transfer events.</title>
        <authorList>
            <person name="Petersen C."/>
            <person name="Sorensen T."/>
            <person name="Nielsen M.R."/>
            <person name="Sondergaard T.E."/>
            <person name="Sorensen J.L."/>
            <person name="Fitzpatrick D.A."/>
            <person name="Frisvad J.C."/>
            <person name="Nielsen K.L."/>
        </authorList>
    </citation>
    <scope>NUCLEOTIDE SEQUENCE</scope>
    <source>
        <strain evidence="14">IBT 3081</strain>
    </source>
</reference>
<comment type="catalytic activity">
    <reaction evidence="11">
        <text>N-terminal L-seryl-[histone H4] + acetyl-CoA = N-terminal N(alpha)-acetyl-L-seryl-[histone H4] + CoA + H(+)</text>
        <dbReference type="Rhea" id="RHEA:50596"/>
        <dbReference type="Rhea" id="RHEA-COMP:12740"/>
        <dbReference type="Rhea" id="RHEA-COMP:12743"/>
        <dbReference type="ChEBI" id="CHEBI:15378"/>
        <dbReference type="ChEBI" id="CHEBI:57287"/>
        <dbReference type="ChEBI" id="CHEBI:57288"/>
        <dbReference type="ChEBI" id="CHEBI:64738"/>
        <dbReference type="ChEBI" id="CHEBI:83690"/>
        <dbReference type="EC" id="2.3.1.257"/>
    </reaction>
</comment>
<evidence type="ECO:0000256" key="12">
    <source>
        <dbReference type="SAM" id="MobiDB-lite"/>
    </source>
</evidence>
<evidence type="ECO:0000256" key="10">
    <source>
        <dbReference type="ARBA" id="ARBA00047821"/>
    </source>
</evidence>
<dbReference type="EC" id="2.3.1.257" evidence="4"/>
<dbReference type="Gene3D" id="3.40.630.30">
    <property type="match status" value="1"/>
</dbReference>
<evidence type="ECO:0000256" key="6">
    <source>
        <dbReference type="ARBA" id="ARBA00022490"/>
    </source>
</evidence>
<dbReference type="EMBL" id="JAPZBT010000002">
    <property type="protein sequence ID" value="KAJ5373949.1"/>
    <property type="molecule type" value="Genomic_DNA"/>
</dbReference>
<evidence type="ECO:0000259" key="13">
    <source>
        <dbReference type="PROSITE" id="PS51186"/>
    </source>
</evidence>
<comment type="caution">
    <text evidence="14">The sequence shown here is derived from an EMBL/GenBank/DDBJ whole genome shotgun (WGS) entry which is preliminary data.</text>
</comment>
<evidence type="ECO:0000256" key="11">
    <source>
        <dbReference type="ARBA" id="ARBA00049524"/>
    </source>
</evidence>
<dbReference type="InterPro" id="IPR000182">
    <property type="entry name" value="GNAT_dom"/>
</dbReference>
<accession>A0A9W9SAH5</accession>
<dbReference type="SUPFAM" id="SSF55729">
    <property type="entry name" value="Acyl-CoA N-acyltransferases (Nat)"/>
    <property type="match status" value="1"/>
</dbReference>
<feature type="region of interest" description="Disordered" evidence="12">
    <location>
        <begin position="1"/>
        <end position="27"/>
    </location>
</feature>
<comment type="similarity">
    <text evidence="3">Belongs to the acetyltransferase family. NAA40 subfamily.</text>
</comment>
<keyword evidence="15" id="KW-1185">Reference proteome</keyword>
<evidence type="ECO:0000313" key="14">
    <source>
        <dbReference type="EMBL" id="KAJ5373949.1"/>
    </source>
</evidence>
<dbReference type="PROSITE" id="PS51186">
    <property type="entry name" value="GNAT"/>
    <property type="match status" value="1"/>
</dbReference>
<evidence type="ECO:0000256" key="8">
    <source>
        <dbReference type="ARBA" id="ARBA00023242"/>
    </source>
</evidence>
<sequence>MQSVKEGRVTKLKAKRPRTTTRRVSSKIPLVEQTNALSISDFIAQYVTPPTQTGEPAKNDATDQPHPSQDQPQRDVTPAPRVDVYSAATISAADLEACLDLIEQTSSEAYSASSAGWSRTKKRKEMKLPDMKYLILRGTLGDSSDSRGQVPREKQSDIVDNNAPSSPKESDEPVSSSDTDSRNVLGFLSFMVTYEDGKEVVYCYEIHLSPAARGRGVGRLLMDQMEGIGRAVGLEKSMLTVFKSNEIARRFYERLGYEVDEYSPRPRMLRNGTIKDVDYLILSKRLKL</sequence>
<organism evidence="14 15">
    <name type="scientific">Penicillium concentricum</name>
    <dbReference type="NCBI Taxonomy" id="293559"/>
    <lineage>
        <taxon>Eukaryota</taxon>
        <taxon>Fungi</taxon>
        <taxon>Dikarya</taxon>
        <taxon>Ascomycota</taxon>
        <taxon>Pezizomycotina</taxon>
        <taxon>Eurotiomycetes</taxon>
        <taxon>Eurotiomycetidae</taxon>
        <taxon>Eurotiales</taxon>
        <taxon>Aspergillaceae</taxon>
        <taxon>Penicillium</taxon>
    </lineage>
</organism>